<feature type="region of interest" description="Disordered" evidence="1">
    <location>
        <begin position="1"/>
        <end position="38"/>
    </location>
</feature>
<evidence type="ECO:0000256" key="1">
    <source>
        <dbReference type="SAM" id="MobiDB-lite"/>
    </source>
</evidence>
<keyword evidence="3" id="KW-1185">Reference proteome</keyword>
<name>A0A917NT27_9ACTN</name>
<evidence type="ECO:0000313" key="2">
    <source>
        <dbReference type="EMBL" id="GGJ25774.1"/>
    </source>
</evidence>
<accession>A0A917NT27</accession>
<dbReference type="AlphaFoldDB" id="A0A917NT27"/>
<organism evidence="2 3">
    <name type="scientific">Streptomyces brasiliensis</name>
    <dbReference type="NCBI Taxonomy" id="1954"/>
    <lineage>
        <taxon>Bacteria</taxon>
        <taxon>Bacillati</taxon>
        <taxon>Actinomycetota</taxon>
        <taxon>Actinomycetes</taxon>
        <taxon>Kitasatosporales</taxon>
        <taxon>Streptomycetaceae</taxon>
        <taxon>Streptomyces</taxon>
    </lineage>
</organism>
<reference evidence="2" key="1">
    <citation type="journal article" date="2014" name="Int. J. Syst. Evol. Microbiol.">
        <title>Complete genome sequence of Corynebacterium casei LMG S-19264T (=DSM 44701T), isolated from a smear-ripened cheese.</title>
        <authorList>
            <consortium name="US DOE Joint Genome Institute (JGI-PGF)"/>
            <person name="Walter F."/>
            <person name="Albersmeier A."/>
            <person name="Kalinowski J."/>
            <person name="Ruckert C."/>
        </authorList>
    </citation>
    <scope>NUCLEOTIDE SEQUENCE</scope>
    <source>
        <strain evidence="2">JCM 3086</strain>
    </source>
</reference>
<gene>
    <name evidence="2" type="ORF">GCM10010121_041120</name>
</gene>
<feature type="compositionally biased region" description="Basic and acidic residues" evidence="1">
    <location>
        <begin position="1"/>
        <end position="12"/>
    </location>
</feature>
<evidence type="ECO:0000313" key="3">
    <source>
        <dbReference type="Proteomes" id="UP000657574"/>
    </source>
</evidence>
<sequence>MWADFRRPKDGPRTVGARDAPAPASVPSRSGSGPTYTELGYIEPEEPVVPLADATGPRTVVARIARAARPGNPLLEVETGAAVHELLVALRRARADLAPDGEQVLQALWPATPAGRCPSPTTPPGTA</sequence>
<dbReference type="EMBL" id="BMQA01000012">
    <property type="protein sequence ID" value="GGJ25774.1"/>
    <property type="molecule type" value="Genomic_DNA"/>
</dbReference>
<protein>
    <submittedName>
        <fullName evidence="2">Uncharacterized protein</fullName>
    </submittedName>
</protein>
<comment type="caution">
    <text evidence="2">The sequence shown here is derived from an EMBL/GenBank/DDBJ whole genome shotgun (WGS) entry which is preliminary data.</text>
</comment>
<reference evidence="2" key="2">
    <citation type="submission" date="2020-09" db="EMBL/GenBank/DDBJ databases">
        <authorList>
            <person name="Sun Q."/>
            <person name="Ohkuma M."/>
        </authorList>
    </citation>
    <scope>NUCLEOTIDE SEQUENCE</scope>
    <source>
        <strain evidence="2">JCM 3086</strain>
    </source>
</reference>
<dbReference type="Proteomes" id="UP000657574">
    <property type="component" value="Unassembled WGS sequence"/>
</dbReference>
<proteinExistence type="predicted"/>